<dbReference type="AlphaFoldDB" id="A0AAJ1YE48"/>
<dbReference type="RefSeq" id="WP_309047709.1">
    <property type="nucleotide sequence ID" value="NZ_JAVIGA010000014.1"/>
</dbReference>
<protein>
    <submittedName>
        <fullName evidence="1">Uncharacterized protein</fullName>
    </submittedName>
</protein>
<evidence type="ECO:0000313" key="2">
    <source>
        <dbReference type="Proteomes" id="UP001224622"/>
    </source>
</evidence>
<organism evidence="1 2">
    <name type="scientific">Serratia fonticola</name>
    <dbReference type="NCBI Taxonomy" id="47917"/>
    <lineage>
        <taxon>Bacteria</taxon>
        <taxon>Pseudomonadati</taxon>
        <taxon>Pseudomonadota</taxon>
        <taxon>Gammaproteobacteria</taxon>
        <taxon>Enterobacterales</taxon>
        <taxon>Yersiniaceae</taxon>
        <taxon>Serratia</taxon>
    </lineage>
</organism>
<dbReference type="Proteomes" id="UP001224622">
    <property type="component" value="Unassembled WGS sequence"/>
</dbReference>
<proteinExistence type="predicted"/>
<accession>A0AAJ1YE48</accession>
<evidence type="ECO:0000313" key="1">
    <source>
        <dbReference type="EMBL" id="MDQ9127637.1"/>
    </source>
</evidence>
<reference evidence="1" key="1">
    <citation type="submission" date="2023-08" db="EMBL/GenBank/DDBJ databases">
        <title>The Comparative Genomic Analysis of Yersiniaceae from Polar Regions.</title>
        <authorList>
            <person name="Goncharov A."/>
            <person name="Aslanov B."/>
            <person name="Kolodzhieva V."/>
            <person name="Azarov D."/>
            <person name="Mochov A."/>
            <person name="Lebedeva E."/>
        </authorList>
    </citation>
    <scope>NUCLEOTIDE SEQUENCE</scope>
    <source>
        <strain evidence="1">Vf</strain>
    </source>
</reference>
<dbReference type="EMBL" id="JAVIGA010000014">
    <property type="protein sequence ID" value="MDQ9127637.1"/>
    <property type="molecule type" value="Genomic_DNA"/>
</dbReference>
<gene>
    <name evidence="1" type="ORF">RDT67_14485</name>
</gene>
<sequence length="200" mass="23458">MRERTRNYTEALPCIGLAYLKHTRLIFAKAPSGHTTRTTTENGILLIARNGEKYAATINGHSFTLSLTTTQAGYGVRYWYTCPHCHQRCAKLYIGREDIACRKCWGLHYATQSQGYIDRMRRLIRNKRIAIWGHDKPNVMNLFWSSLWFDKPKGMRWETFERKRGHLVRIERNYMNASEPAFNRLIERADRAISKESNDI</sequence>
<name>A0AAJ1YE48_SERFO</name>
<comment type="caution">
    <text evidence="1">The sequence shown here is derived from an EMBL/GenBank/DDBJ whole genome shotgun (WGS) entry which is preliminary data.</text>
</comment>